<dbReference type="Proteomes" id="UP000029067">
    <property type="component" value="Unassembled WGS sequence"/>
</dbReference>
<organism evidence="1 2">
    <name type="scientific">Bifidobacterium cuniculi</name>
    <dbReference type="NCBI Taxonomy" id="1688"/>
    <lineage>
        <taxon>Bacteria</taxon>
        <taxon>Bacillati</taxon>
        <taxon>Actinomycetota</taxon>
        <taxon>Actinomycetes</taxon>
        <taxon>Bifidobacteriales</taxon>
        <taxon>Bifidobacteriaceae</taxon>
        <taxon>Bifidobacterium</taxon>
    </lineage>
</organism>
<proteinExistence type="predicted"/>
<evidence type="ECO:0000313" key="2">
    <source>
        <dbReference type="Proteomes" id="UP000029067"/>
    </source>
</evidence>
<gene>
    <name evidence="1" type="ORF">BCUN_0623</name>
</gene>
<name>A0A087B517_9BIFI</name>
<dbReference type="AlphaFoldDB" id="A0A087B517"/>
<reference evidence="1 2" key="1">
    <citation type="submission" date="2014-03" db="EMBL/GenBank/DDBJ databases">
        <title>Genomics of Bifidobacteria.</title>
        <authorList>
            <person name="Ventura M."/>
            <person name="Milani C."/>
            <person name="Lugli G.A."/>
        </authorList>
    </citation>
    <scope>NUCLEOTIDE SEQUENCE [LARGE SCALE GENOMIC DNA]</scope>
    <source>
        <strain evidence="1 2">LMG 10738</strain>
    </source>
</reference>
<keyword evidence="2" id="KW-1185">Reference proteome</keyword>
<comment type="caution">
    <text evidence="1">The sequence shown here is derived from an EMBL/GenBank/DDBJ whole genome shotgun (WGS) entry which is preliminary data.</text>
</comment>
<sequence>MKPSPVGVDNGVFLTDGVAADDSGALHIWVEAQSVKDDIGLFFAPVDSSLPELDSEDFTSVWEVAKWLRRAAAERAVANYPTVTDLARLVEDRLSGEDGFWEVIEQCGRGGKWFMARHNGSRVPGLYTMDDAVSVESCCADLWIWKAANAEDLDPLPCGGFRSEAEAADEIAQMMLNAAE</sequence>
<evidence type="ECO:0000313" key="1">
    <source>
        <dbReference type="EMBL" id="KFI66117.1"/>
    </source>
</evidence>
<dbReference type="EMBL" id="JGYV01000001">
    <property type="protein sequence ID" value="KFI66117.1"/>
    <property type="molecule type" value="Genomic_DNA"/>
</dbReference>
<accession>A0A087B517</accession>
<protein>
    <submittedName>
        <fullName evidence="1">Uncharacterized protein</fullName>
    </submittedName>
</protein>
<dbReference type="STRING" id="1688.BCUN_0623"/>